<dbReference type="KEGG" id="act:ACLA_076420"/>
<dbReference type="ESTHER" id="aspcl-a1c881">
    <property type="family name" value="Epoxide_hydrolase"/>
</dbReference>
<dbReference type="InterPro" id="IPR000639">
    <property type="entry name" value="Epox_hydrolase-like"/>
</dbReference>
<reference evidence="4 5" key="1">
    <citation type="journal article" date="2008" name="PLoS Genet.">
        <title>Genomic islands in the pathogenic filamentous fungus Aspergillus fumigatus.</title>
        <authorList>
            <person name="Fedorova N.D."/>
            <person name="Khaldi N."/>
            <person name="Joardar V.S."/>
            <person name="Maiti R."/>
            <person name="Amedeo P."/>
            <person name="Anderson M.J."/>
            <person name="Crabtree J."/>
            <person name="Silva J.C."/>
            <person name="Badger J.H."/>
            <person name="Albarraq A."/>
            <person name="Angiuoli S."/>
            <person name="Bussey H."/>
            <person name="Bowyer P."/>
            <person name="Cotty P.J."/>
            <person name="Dyer P.S."/>
            <person name="Egan A."/>
            <person name="Galens K."/>
            <person name="Fraser-Liggett C.M."/>
            <person name="Haas B.J."/>
            <person name="Inman J.M."/>
            <person name="Kent R."/>
            <person name="Lemieux S."/>
            <person name="Malavazi I."/>
            <person name="Orvis J."/>
            <person name="Roemer T."/>
            <person name="Ronning C.M."/>
            <person name="Sundaram J.P."/>
            <person name="Sutton G."/>
            <person name="Turner G."/>
            <person name="Venter J.C."/>
            <person name="White O.R."/>
            <person name="Whitty B.R."/>
            <person name="Youngman P."/>
            <person name="Wolfe K.H."/>
            <person name="Goldman G.H."/>
            <person name="Wortman J.R."/>
            <person name="Jiang B."/>
            <person name="Denning D.W."/>
            <person name="Nierman W.C."/>
        </authorList>
    </citation>
    <scope>NUCLEOTIDE SEQUENCE [LARGE SCALE GENOMIC DNA]</scope>
    <source>
        <strain evidence="5">ATCC 1007 / CBS 513.65 / DSM 816 / NCTC 3887 / NRRL 1</strain>
    </source>
</reference>
<dbReference type="SUPFAM" id="SSF53474">
    <property type="entry name" value="alpha/beta-Hydrolases"/>
    <property type="match status" value="1"/>
</dbReference>
<dbReference type="Pfam" id="PF00561">
    <property type="entry name" value="Abhydrolase_1"/>
    <property type="match status" value="1"/>
</dbReference>
<evidence type="ECO:0000256" key="2">
    <source>
        <dbReference type="ARBA" id="ARBA00038334"/>
    </source>
</evidence>
<feature type="domain" description="AB hydrolase-1" evidence="3">
    <location>
        <begin position="41"/>
        <end position="152"/>
    </location>
</feature>
<dbReference type="STRING" id="344612.A1C881"/>
<dbReference type="GO" id="GO:0016787">
    <property type="term" value="F:hydrolase activity"/>
    <property type="evidence" value="ECO:0007669"/>
    <property type="project" value="UniProtKB-KW"/>
</dbReference>
<dbReference type="OMA" id="NWYRVRT"/>
<keyword evidence="1 4" id="KW-0378">Hydrolase</keyword>
<dbReference type="OrthoDB" id="408373at2759"/>
<evidence type="ECO:0000313" key="4">
    <source>
        <dbReference type="EMBL" id="EAW14602.1"/>
    </source>
</evidence>
<sequence length="390" mass="43385">MSLSQDLPSIPLPPGVSSHYLKSPANDLTYHFLSAGNQGDPLILLYHGFPETSFCWRHILPYLAQAGYYAVAPDTRGSGRTTTPNPVDFTESADELRQYQLTNTARDTVIFIQALGYSTVHCLVGHDAGAVLVAWVALTRPDLIQRVIIASHPYNGPPAIQPVAIDKTETDPAPAAQEDIHAALLKLPHPRKHYKWYYAGPAAAADLQGASVDELRACLKGYYYLKSASWPDNKPHPLCAWTAAELAQMPYYYVMPADSGMAAAVQRQLQRSGHEPDCSPWLTDAELEFLAHEWNRTGFQGALNWYRIATNPAWQRDLQLYAGKKLACPSLSILGRQDWGSYQEPGVLEAVGSKCLDYRGEVWIEEAGHWMQQEQPEGVARHILKFCQQD</sequence>
<dbReference type="EMBL" id="DS027045">
    <property type="protein sequence ID" value="EAW14602.1"/>
    <property type="molecule type" value="Genomic_DNA"/>
</dbReference>
<evidence type="ECO:0000313" key="5">
    <source>
        <dbReference type="Proteomes" id="UP000006701"/>
    </source>
</evidence>
<protein>
    <submittedName>
        <fullName evidence="4">Epoxide hydrolase, putative</fullName>
    </submittedName>
</protein>
<name>A1C881_ASPCL</name>
<organism evidence="4 5">
    <name type="scientific">Aspergillus clavatus (strain ATCC 1007 / CBS 513.65 / DSM 816 / NCTC 3887 / NRRL 1 / QM 1276 / 107)</name>
    <dbReference type="NCBI Taxonomy" id="344612"/>
    <lineage>
        <taxon>Eukaryota</taxon>
        <taxon>Fungi</taxon>
        <taxon>Dikarya</taxon>
        <taxon>Ascomycota</taxon>
        <taxon>Pezizomycotina</taxon>
        <taxon>Eurotiomycetes</taxon>
        <taxon>Eurotiomycetidae</taxon>
        <taxon>Eurotiales</taxon>
        <taxon>Aspergillaceae</taxon>
        <taxon>Aspergillus</taxon>
        <taxon>Aspergillus subgen. Fumigati</taxon>
    </lineage>
</organism>
<dbReference type="eggNOG" id="KOG4178">
    <property type="taxonomic scope" value="Eukaryota"/>
</dbReference>
<dbReference type="InterPro" id="IPR029058">
    <property type="entry name" value="AB_hydrolase_fold"/>
</dbReference>
<proteinExistence type="inferred from homology"/>
<dbReference type="InterPro" id="IPR000073">
    <property type="entry name" value="AB_hydrolase_1"/>
</dbReference>
<accession>A1C881</accession>
<dbReference type="GeneID" id="4708047"/>
<dbReference type="Proteomes" id="UP000006701">
    <property type="component" value="Unassembled WGS sequence"/>
</dbReference>
<dbReference type="Gene3D" id="3.40.50.1820">
    <property type="entry name" value="alpha/beta hydrolase"/>
    <property type="match status" value="1"/>
</dbReference>
<evidence type="ECO:0000259" key="3">
    <source>
        <dbReference type="Pfam" id="PF00561"/>
    </source>
</evidence>
<keyword evidence="5" id="KW-1185">Reference proteome</keyword>
<comment type="similarity">
    <text evidence="2">Belongs to the AB hydrolase superfamily. Epoxide hydrolase family.</text>
</comment>
<evidence type="ECO:0000256" key="1">
    <source>
        <dbReference type="ARBA" id="ARBA00022801"/>
    </source>
</evidence>
<dbReference type="PANTHER" id="PTHR43329">
    <property type="entry name" value="EPOXIDE HYDROLASE"/>
    <property type="match status" value="1"/>
</dbReference>
<dbReference type="VEuPathDB" id="FungiDB:ACLA_076420"/>
<dbReference type="RefSeq" id="XP_001276028.1">
    <property type="nucleotide sequence ID" value="XM_001276027.1"/>
</dbReference>
<dbReference type="HOGENOM" id="CLU_020336_7_4_1"/>
<dbReference type="PRINTS" id="PR00412">
    <property type="entry name" value="EPOXHYDRLASE"/>
</dbReference>
<dbReference type="AlphaFoldDB" id="A1C881"/>
<gene>
    <name evidence="4" type="ORF">ACLA_076420</name>
</gene>